<dbReference type="EMBL" id="CP040749">
    <property type="protein sequence ID" value="QCX40277.1"/>
    <property type="molecule type" value="Genomic_DNA"/>
</dbReference>
<dbReference type="AlphaFoldDB" id="A0A5B7TZR4"/>
<protein>
    <submittedName>
        <fullName evidence="1">Uncharacterized protein</fullName>
    </submittedName>
</protein>
<dbReference type="OrthoDB" id="1442826at2"/>
<name>A0A5B7TZR4_9FLAO</name>
<proteinExistence type="predicted"/>
<evidence type="ECO:0000313" key="2">
    <source>
        <dbReference type="Proteomes" id="UP000306229"/>
    </source>
</evidence>
<dbReference type="RefSeq" id="WP_138951154.1">
    <property type="nucleotide sequence ID" value="NZ_CP040749.1"/>
</dbReference>
<evidence type="ECO:0000313" key="1">
    <source>
        <dbReference type="EMBL" id="QCX40277.1"/>
    </source>
</evidence>
<keyword evidence="2" id="KW-1185">Reference proteome</keyword>
<dbReference type="Proteomes" id="UP000306229">
    <property type="component" value="Chromosome"/>
</dbReference>
<organism evidence="1 2">
    <name type="scientific">Aureibaculum algae</name>
    <dbReference type="NCBI Taxonomy" id="2584122"/>
    <lineage>
        <taxon>Bacteria</taxon>
        <taxon>Pseudomonadati</taxon>
        <taxon>Bacteroidota</taxon>
        <taxon>Flavobacteriia</taxon>
        <taxon>Flavobacteriales</taxon>
        <taxon>Flavobacteriaceae</taxon>
        <taxon>Aureibaculum</taxon>
    </lineage>
</organism>
<reference evidence="1 2" key="1">
    <citation type="submission" date="2019-05" db="EMBL/GenBank/DDBJ databases">
        <title>Algicella ahnfeltiae gen. nov., sp. nov., a novel marine bacterium of the family Flavobacteriaceae isolated from a red alga.</title>
        <authorList>
            <person name="Nedashkovskaya O.I."/>
            <person name="Kukhlevskiy A.D."/>
            <person name="Kim S.-G."/>
            <person name="Zhukova N.V."/>
            <person name="Mikhailov V.V."/>
        </authorList>
    </citation>
    <scope>NUCLEOTIDE SEQUENCE [LARGE SCALE GENOMIC DNA]</scope>
    <source>
        <strain evidence="1 2">10Alg115</strain>
    </source>
</reference>
<dbReference type="KEGG" id="fbe:FF125_18160"/>
<accession>A0A5B7TZR4</accession>
<gene>
    <name evidence="1" type="ORF">FF125_18160</name>
</gene>
<sequence length="228" mass="26772">MENLNYIKHLNGILELFSKDNRLNPSHISLYMALFQIWNNYRFKSSFYINRSEVMDLSKLGSKTTYHRCIKELSSWKYILYQPSHNPFQGSKIRMFYFGTSYEPSLDQSHTNIGTSYEYALVSEDKHIQTGINKTNKNKLDQPKTENEVIDFFKKENGPELEAKKFYNHYQGIGWRVGGKTKIVDWQATARNWMLKANEIKQEKTVKAVSQNTDNLKTATNKNYNEPL</sequence>